<accession>A0A2P2QKP7</accession>
<dbReference type="EMBL" id="GGEC01087077">
    <property type="protein sequence ID" value="MBX67561.1"/>
    <property type="molecule type" value="Transcribed_RNA"/>
</dbReference>
<reference evidence="1" key="1">
    <citation type="submission" date="2018-02" db="EMBL/GenBank/DDBJ databases">
        <title>Rhizophora mucronata_Transcriptome.</title>
        <authorList>
            <person name="Meera S.P."/>
            <person name="Sreeshan A."/>
            <person name="Augustine A."/>
        </authorList>
    </citation>
    <scope>NUCLEOTIDE SEQUENCE</scope>
    <source>
        <tissue evidence="1">Leaf</tissue>
    </source>
</reference>
<organism evidence="1">
    <name type="scientific">Rhizophora mucronata</name>
    <name type="common">Asiatic mangrove</name>
    <dbReference type="NCBI Taxonomy" id="61149"/>
    <lineage>
        <taxon>Eukaryota</taxon>
        <taxon>Viridiplantae</taxon>
        <taxon>Streptophyta</taxon>
        <taxon>Embryophyta</taxon>
        <taxon>Tracheophyta</taxon>
        <taxon>Spermatophyta</taxon>
        <taxon>Magnoliopsida</taxon>
        <taxon>eudicotyledons</taxon>
        <taxon>Gunneridae</taxon>
        <taxon>Pentapetalae</taxon>
        <taxon>rosids</taxon>
        <taxon>fabids</taxon>
        <taxon>Malpighiales</taxon>
        <taxon>Rhizophoraceae</taxon>
        <taxon>Rhizophora</taxon>
    </lineage>
</organism>
<sequence length="24" mass="2944">MTLCYCHISRKQLIMLNKYVKLDE</sequence>
<name>A0A2P2QKP7_RHIMU</name>
<protein>
    <submittedName>
        <fullName evidence="1">Uncharacterized protein</fullName>
    </submittedName>
</protein>
<dbReference type="AlphaFoldDB" id="A0A2P2QKP7"/>
<evidence type="ECO:0000313" key="1">
    <source>
        <dbReference type="EMBL" id="MBX67561.1"/>
    </source>
</evidence>
<proteinExistence type="predicted"/>